<name>A0A022S4E0_ERYGU</name>
<dbReference type="Proteomes" id="UP000030748">
    <property type="component" value="Unassembled WGS sequence"/>
</dbReference>
<evidence type="ECO:0000313" key="2">
    <source>
        <dbReference type="EMBL" id="EYU46210.1"/>
    </source>
</evidence>
<evidence type="ECO:0000259" key="1">
    <source>
        <dbReference type="Pfam" id="PF12937"/>
    </source>
</evidence>
<dbReference type="SUPFAM" id="SSF81383">
    <property type="entry name" value="F-box domain"/>
    <property type="match status" value="1"/>
</dbReference>
<dbReference type="CDD" id="cd09917">
    <property type="entry name" value="F-box_SF"/>
    <property type="match status" value="1"/>
</dbReference>
<keyword evidence="3" id="KW-1185">Reference proteome</keyword>
<reference evidence="2 3" key="1">
    <citation type="journal article" date="2013" name="Proc. Natl. Acad. Sci. U.S.A.">
        <title>Fine-scale variation in meiotic recombination in Mimulus inferred from population shotgun sequencing.</title>
        <authorList>
            <person name="Hellsten U."/>
            <person name="Wright K.M."/>
            <person name="Jenkins J."/>
            <person name="Shu S."/>
            <person name="Yuan Y."/>
            <person name="Wessler S.R."/>
            <person name="Schmutz J."/>
            <person name="Willis J.H."/>
            <person name="Rokhsar D.S."/>
        </authorList>
    </citation>
    <scope>NUCLEOTIDE SEQUENCE [LARGE SCALE GENOMIC DNA]</scope>
    <source>
        <strain evidence="3">cv. DUN x IM62</strain>
    </source>
</reference>
<dbReference type="PANTHER" id="PTHR31215">
    <property type="entry name" value="OS05G0510400 PROTEIN-RELATED"/>
    <property type="match status" value="1"/>
</dbReference>
<dbReference type="OMA" id="MKLWYVP"/>
<dbReference type="AlphaFoldDB" id="A0A022S4E0"/>
<dbReference type="InterPro" id="IPR044809">
    <property type="entry name" value="AUF1-like"/>
</dbReference>
<dbReference type="Pfam" id="PF12937">
    <property type="entry name" value="F-box-like"/>
    <property type="match status" value="1"/>
</dbReference>
<proteinExistence type="predicted"/>
<accession>A0A022S4E0</accession>
<dbReference type="InterPro" id="IPR001810">
    <property type="entry name" value="F-box_dom"/>
</dbReference>
<dbReference type="Gene3D" id="1.20.1280.50">
    <property type="match status" value="1"/>
</dbReference>
<dbReference type="InterPro" id="IPR036047">
    <property type="entry name" value="F-box-like_dom_sf"/>
</dbReference>
<gene>
    <name evidence="2" type="ORF">MIMGU_mgv1a008386mg</name>
</gene>
<protein>
    <recommendedName>
        <fullName evidence="1">F-box domain-containing protein</fullName>
    </recommendedName>
</protein>
<dbReference type="STRING" id="4155.A0A022S4E0"/>
<dbReference type="KEGG" id="egt:105976619"/>
<dbReference type="EMBL" id="KI630171">
    <property type="protein sequence ID" value="EYU46210.1"/>
    <property type="molecule type" value="Genomic_DNA"/>
</dbReference>
<evidence type="ECO:0000313" key="3">
    <source>
        <dbReference type="Proteomes" id="UP000030748"/>
    </source>
</evidence>
<feature type="domain" description="F-box" evidence="1">
    <location>
        <begin position="21"/>
        <end position="56"/>
    </location>
</feature>
<dbReference type="OrthoDB" id="812961at2759"/>
<dbReference type="PhylomeDB" id="A0A022S4E0"/>
<organism evidence="2 3">
    <name type="scientific">Erythranthe guttata</name>
    <name type="common">Yellow monkey flower</name>
    <name type="synonym">Mimulus guttatus</name>
    <dbReference type="NCBI Taxonomy" id="4155"/>
    <lineage>
        <taxon>Eukaryota</taxon>
        <taxon>Viridiplantae</taxon>
        <taxon>Streptophyta</taxon>
        <taxon>Embryophyta</taxon>
        <taxon>Tracheophyta</taxon>
        <taxon>Spermatophyta</taxon>
        <taxon>Magnoliopsida</taxon>
        <taxon>eudicotyledons</taxon>
        <taxon>Gunneridae</taxon>
        <taxon>Pentapetalae</taxon>
        <taxon>asterids</taxon>
        <taxon>lamiids</taxon>
        <taxon>Lamiales</taxon>
        <taxon>Phrymaceae</taxon>
        <taxon>Erythranthe</taxon>
    </lineage>
</organism>
<sequence>MTATESIRGGEIVGAAEDDSFDRLPDEVVLSIFEKLQDARSLCLSMAACKRFRSIAPQVGEIFLPVPHQKKSAIKESDLQTPRGFFRNLVIKALMKPYNFISQIVRFKSKSDDNNDLDFYSYYVPNEILKSFEEIRALHLRLPCHGNQKHGSKRNVRNPATFLKWKAEFGRELHSCVILGAKSWTEKPLKEENSTASDQEESRFMSDDDLKIRIVWTISCLIAASARHYLIQETVKTQKSIANVVVSDETDQGRLCMNREQIEETRELKANRSGEVSEYRSRVPALRMKMWYLERLELSGKVMEGATLVVIRPAASVAAAGGGVEAEKVKKGMMSDGDMVAGAFAGEEREGKVLDEAVRKLMVAKKCYTLEMNSF</sequence>
<dbReference type="eggNOG" id="ENOG502RWHY">
    <property type="taxonomic scope" value="Eukaryota"/>
</dbReference>